<dbReference type="EMBL" id="MF687359">
    <property type="protein sequence ID" value="AXR70493.1"/>
    <property type="molecule type" value="Genomic_DNA"/>
</dbReference>
<dbReference type="InterPro" id="IPR007345">
    <property type="entry name" value="Polysacch_pyruvyl_Trfase"/>
</dbReference>
<dbReference type="GO" id="GO:0016740">
    <property type="term" value="F:transferase activity"/>
    <property type="evidence" value="ECO:0007669"/>
    <property type="project" value="UniProtKB-KW"/>
</dbReference>
<reference evidence="1" key="1">
    <citation type="journal article" date="2018" name="Front. Microbiol.">
        <title>Establishment of a Molecular Serotyping Scheme and a Multiplexed Luminex-Based Array for Enterobacter aerogenes.</title>
        <authorList>
            <person name="Guo X."/>
            <person name="Wang M."/>
            <person name="Wang L."/>
            <person name="Wang Y."/>
            <person name="Chen T."/>
            <person name="Wu P."/>
            <person name="Chen M."/>
            <person name="Liu B."/>
            <person name="Feng L."/>
        </authorList>
    </citation>
    <scope>NUCLEOTIDE SEQUENCE</scope>
    <source>
        <strain evidence="1">G5319</strain>
    </source>
</reference>
<dbReference type="PANTHER" id="PTHR36836:SF1">
    <property type="entry name" value="COLANIC ACID BIOSYNTHESIS PROTEIN WCAK"/>
    <property type="match status" value="1"/>
</dbReference>
<keyword evidence="1" id="KW-0808">Transferase</keyword>
<protein>
    <submittedName>
        <fullName evidence="1">Polysaccharide pyruvyl transferase</fullName>
    </submittedName>
</protein>
<evidence type="ECO:0000313" key="1">
    <source>
        <dbReference type="EMBL" id="AXR70493.1"/>
    </source>
</evidence>
<proteinExistence type="predicted"/>
<dbReference type="RefSeq" id="WP_047036461.1">
    <property type="nucleotide sequence ID" value="NZ_CABGWN010000008.1"/>
</dbReference>
<dbReference type="Pfam" id="PF04230">
    <property type="entry name" value="PS_pyruv_trans"/>
    <property type="match status" value="1"/>
</dbReference>
<sequence length="386" mass="43573">MKRQVIFYGAFDRYNYGDNLMPILLKKYFEKYHQTLVEDIDFVFSSIKKSDLSIYKCIPTIPMYELLEAPENSTVIVVGGEVLGATAGILFTHVQDNASLRQVVLLVKRLSPRLLNRIAKIFYKPVWDYPYVVNKSSYKNRVKVVYNTVGGKPDKTQFEVIKQADYISSRDDRTYNYLKDCASSHLVPDSVLMASGVLEHDFLISNIRSEIRELTSNNYISVQACPYKVGFTDEQLAAKIDAFMAVDNTKVILLPIGYASGHDDAIFLKNVKSLCKSEVLLLDQLNVWEIMFIISRSQAFFGTSLHGVITAMSFGVAHFSLNSEIEKLTSFLNTWSVYPFNQPVDDADISNAVTKVESEHLESLKVSVSNAQAIIFKSLKDISSIL</sequence>
<name>A0A346NTA0_KLEAE</name>
<dbReference type="PANTHER" id="PTHR36836">
    <property type="entry name" value="COLANIC ACID BIOSYNTHESIS PROTEIN WCAK"/>
    <property type="match status" value="1"/>
</dbReference>
<dbReference type="AlphaFoldDB" id="A0A346NTA0"/>
<accession>A0A346NTA0</accession>
<organism evidence="1">
    <name type="scientific">Klebsiella aerogenes</name>
    <name type="common">Enterobacter aerogenes</name>
    <dbReference type="NCBI Taxonomy" id="548"/>
    <lineage>
        <taxon>Bacteria</taxon>
        <taxon>Pseudomonadati</taxon>
        <taxon>Pseudomonadota</taxon>
        <taxon>Gammaproteobacteria</taxon>
        <taxon>Enterobacterales</taxon>
        <taxon>Enterobacteriaceae</taxon>
        <taxon>Klebsiella/Raoultella group</taxon>
        <taxon>Klebsiella</taxon>
    </lineage>
</organism>